<comment type="similarity">
    <text evidence="1">Belongs to the zinc-containing alcohol dehydrogenase family.</text>
</comment>
<evidence type="ECO:0000313" key="5">
    <source>
        <dbReference type="EMBL" id="KAF2792833.1"/>
    </source>
</evidence>
<protein>
    <submittedName>
        <fullName evidence="5">GroES-like protein</fullName>
    </submittedName>
</protein>
<keyword evidence="3" id="KW-0560">Oxidoreductase</keyword>
<dbReference type="PANTHER" id="PTHR45348">
    <property type="entry name" value="HYPOTHETICAL OXIDOREDUCTASE (EUROFUNG)"/>
    <property type="match status" value="1"/>
</dbReference>
<dbReference type="SUPFAM" id="SSF50129">
    <property type="entry name" value="GroES-like"/>
    <property type="match status" value="1"/>
</dbReference>
<dbReference type="InterPro" id="IPR011032">
    <property type="entry name" value="GroES-like_sf"/>
</dbReference>
<evidence type="ECO:0000256" key="3">
    <source>
        <dbReference type="ARBA" id="ARBA00023002"/>
    </source>
</evidence>
<accession>A0A6A6X9U9</accession>
<dbReference type="EMBL" id="MU001953">
    <property type="protein sequence ID" value="KAF2792833.1"/>
    <property type="molecule type" value="Genomic_DNA"/>
</dbReference>
<sequence length="342" mass="36217">MKEAIVQQDLTVQIVDSPIPEPGPDQVVIKVVVSGSNPKDWKIPIFFKQALNTGDDIAGIVHSIGTNVFEFAPGDRVASFHEMMKPGGSFAEYAVGWAHSTFKIPAKTSFEDAATLPLAAMTSALGLYLRLRLPAPWAPATEATPLVVYGGAGAVGAFAIKLAVLSGIHPIVVVAGNGIKYVETLIDRSKGDTIIDYRSGDAAVVSGIRDALKGAKLYYAFDAVSEHNSYTNIVQVLEPDGAITLVLPGKKYEGIPDTVSQTITSVGASHGDAKDFAYVFFRYFSRGLDGGFFKPHPVEVVEGGLGGVSKALTDLKGGKASAVKYVFRIADTKGVKGTEEKL</sequence>
<dbReference type="PANTHER" id="PTHR45348:SF5">
    <property type="entry name" value="OXIDOREDUCTASE, PUTATIVE (AFU_ORTHOLOGUE AFUA_8G01420)-RELATED"/>
    <property type="match status" value="1"/>
</dbReference>
<dbReference type="AlphaFoldDB" id="A0A6A6X9U9"/>
<evidence type="ECO:0000259" key="4">
    <source>
        <dbReference type="SMART" id="SM00829"/>
    </source>
</evidence>
<dbReference type="Gene3D" id="3.90.180.10">
    <property type="entry name" value="Medium-chain alcohol dehydrogenases, catalytic domain"/>
    <property type="match status" value="1"/>
</dbReference>
<dbReference type="InterPro" id="IPR047122">
    <property type="entry name" value="Trans-enoyl_RdTase-like"/>
</dbReference>
<dbReference type="GO" id="GO:0016651">
    <property type="term" value="F:oxidoreductase activity, acting on NAD(P)H"/>
    <property type="evidence" value="ECO:0007669"/>
    <property type="project" value="InterPro"/>
</dbReference>
<comment type="subunit">
    <text evidence="2">Monomer.</text>
</comment>
<dbReference type="Proteomes" id="UP000799757">
    <property type="component" value="Unassembled WGS sequence"/>
</dbReference>
<name>A0A6A6X9U9_9PLEO</name>
<keyword evidence="6" id="KW-1185">Reference proteome</keyword>
<reference evidence="5" key="1">
    <citation type="journal article" date="2020" name="Stud. Mycol.">
        <title>101 Dothideomycetes genomes: a test case for predicting lifestyles and emergence of pathogens.</title>
        <authorList>
            <person name="Haridas S."/>
            <person name="Albert R."/>
            <person name="Binder M."/>
            <person name="Bloem J."/>
            <person name="Labutti K."/>
            <person name="Salamov A."/>
            <person name="Andreopoulos B."/>
            <person name="Baker S."/>
            <person name="Barry K."/>
            <person name="Bills G."/>
            <person name="Bluhm B."/>
            <person name="Cannon C."/>
            <person name="Castanera R."/>
            <person name="Culley D."/>
            <person name="Daum C."/>
            <person name="Ezra D."/>
            <person name="Gonzalez J."/>
            <person name="Henrissat B."/>
            <person name="Kuo A."/>
            <person name="Liang C."/>
            <person name="Lipzen A."/>
            <person name="Lutzoni F."/>
            <person name="Magnuson J."/>
            <person name="Mondo S."/>
            <person name="Nolan M."/>
            <person name="Ohm R."/>
            <person name="Pangilinan J."/>
            <person name="Park H.-J."/>
            <person name="Ramirez L."/>
            <person name="Alfaro M."/>
            <person name="Sun H."/>
            <person name="Tritt A."/>
            <person name="Yoshinaga Y."/>
            <person name="Zwiers L.-H."/>
            <person name="Turgeon B."/>
            <person name="Goodwin S."/>
            <person name="Spatafora J."/>
            <person name="Crous P."/>
            <person name="Grigoriev I."/>
        </authorList>
    </citation>
    <scope>NUCLEOTIDE SEQUENCE</scope>
    <source>
        <strain evidence="5">CBS 109.77</strain>
    </source>
</reference>
<evidence type="ECO:0000256" key="2">
    <source>
        <dbReference type="ARBA" id="ARBA00011245"/>
    </source>
</evidence>
<dbReference type="OrthoDB" id="3233595at2759"/>
<dbReference type="InterPro" id="IPR036291">
    <property type="entry name" value="NAD(P)-bd_dom_sf"/>
</dbReference>
<dbReference type="SMART" id="SM00829">
    <property type="entry name" value="PKS_ER"/>
    <property type="match status" value="1"/>
</dbReference>
<dbReference type="Gene3D" id="3.40.50.720">
    <property type="entry name" value="NAD(P)-binding Rossmann-like Domain"/>
    <property type="match status" value="1"/>
</dbReference>
<organism evidence="5 6">
    <name type="scientific">Melanomma pulvis-pyrius CBS 109.77</name>
    <dbReference type="NCBI Taxonomy" id="1314802"/>
    <lineage>
        <taxon>Eukaryota</taxon>
        <taxon>Fungi</taxon>
        <taxon>Dikarya</taxon>
        <taxon>Ascomycota</taxon>
        <taxon>Pezizomycotina</taxon>
        <taxon>Dothideomycetes</taxon>
        <taxon>Pleosporomycetidae</taxon>
        <taxon>Pleosporales</taxon>
        <taxon>Melanommataceae</taxon>
        <taxon>Melanomma</taxon>
    </lineage>
</organism>
<gene>
    <name evidence="5" type="ORF">K505DRAFT_245795</name>
</gene>
<dbReference type="SUPFAM" id="SSF51735">
    <property type="entry name" value="NAD(P)-binding Rossmann-fold domains"/>
    <property type="match status" value="1"/>
</dbReference>
<feature type="domain" description="Enoyl reductase (ER)" evidence="4">
    <location>
        <begin position="9"/>
        <end position="323"/>
    </location>
</feature>
<dbReference type="InterPro" id="IPR020843">
    <property type="entry name" value="ER"/>
</dbReference>
<dbReference type="Pfam" id="PF08240">
    <property type="entry name" value="ADH_N"/>
    <property type="match status" value="1"/>
</dbReference>
<evidence type="ECO:0000256" key="1">
    <source>
        <dbReference type="ARBA" id="ARBA00008072"/>
    </source>
</evidence>
<dbReference type="CDD" id="cd08249">
    <property type="entry name" value="enoyl_reductase_like"/>
    <property type="match status" value="1"/>
</dbReference>
<proteinExistence type="inferred from homology"/>
<evidence type="ECO:0000313" key="6">
    <source>
        <dbReference type="Proteomes" id="UP000799757"/>
    </source>
</evidence>
<dbReference type="InterPro" id="IPR013154">
    <property type="entry name" value="ADH-like_N"/>
</dbReference>